<dbReference type="Proteomes" id="UP001152523">
    <property type="component" value="Unassembled WGS sequence"/>
</dbReference>
<evidence type="ECO:0000256" key="2">
    <source>
        <dbReference type="SAM" id="Phobius"/>
    </source>
</evidence>
<dbReference type="GO" id="GO:0005509">
    <property type="term" value="F:calcium ion binding"/>
    <property type="evidence" value="ECO:0007669"/>
    <property type="project" value="TreeGrafter"/>
</dbReference>
<name>A0AAV0CEX8_9ASTE</name>
<keyword evidence="2" id="KW-0812">Transmembrane</keyword>
<keyword evidence="2" id="KW-0472">Membrane</keyword>
<comment type="caution">
    <text evidence="3">The sequence shown here is derived from an EMBL/GenBank/DDBJ whole genome shotgun (WGS) entry which is preliminary data.</text>
</comment>
<evidence type="ECO:0008006" key="6">
    <source>
        <dbReference type="Google" id="ProtNLM"/>
    </source>
</evidence>
<dbReference type="EMBL" id="CAMAPF010001073">
    <property type="protein sequence ID" value="CAH9145140.1"/>
    <property type="molecule type" value="Genomic_DNA"/>
</dbReference>
<evidence type="ECO:0000313" key="4">
    <source>
        <dbReference type="EMBL" id="CAH9145140.1"/>
    </source>
</evidence>
<protein>
    <recommendedName>
        <fullName evidence="6">Peroxygenase 5</fullName>
    </recommendedName>
</protein>
<comment type="similarity">
    <text evidence="1">Belongs to the caleosin family.</text>
</comment>
<accession>A0AAV0CEX8</accession>
<proteinExistence type="inferred from homology"/>
<dbReference type="InterPro" id="IPR007736">
    <property type="entry name" value="Caleosin-related"/>
</dbReference>
<reference evidence="3" key="1">
    <citation type="submission" date="2022-07" db="EMBL/GenBank/DDBJ databases">
        <authorList>
            <person name="Macas J."/>
            <person name="Novak P."/>
            <person name="Neumann P."/>
        </authorList>
    </citation>
    <scope>NUCLEOTIDE SEQUENCE</scope>
</reference>
<dbReference type="EMBL" id="CAMAPF010000024">
    <property type="protein sequence ID" value="CAH9073717.1"/>
    <property type="molecule type" value="Genomic_DNA"/>
</dbReference>
<dbReference type="Pfam" id="PF05042">
    <property type="entry name" value="Caleosin"/>
    <property type="match status" value="1"/>
</dbReference>
<dbReference type="AlphaFoldDB" id="A0AAV0CEX8"/>
<gene>
    <name evidence="4" type="ORF">CEPIT_LOCUS41984</name>
    <name evidence="3" type="ORF">CEPIT_LOCUS4719</name>
</gene>
<dbReference type="PANTHER" id="PTHR31495:SF1">
    <property type="entry name" value="INACTIVE PEROXYGENASE-LIKE PROTEIN-RELATED"/>
    <property type="match status" value="1"/>
</dbReference>
<evidence type="ECO:0000256" key="1">
    <source>
        <dbReference type="ARBA" id="ARBA00006765"/>
    </source>
</evidence>
<keyword evidence="2" id="KW-1133">Transmembrane helix</keyword>
<dbReference type="GO" id="GO:0004497">
    <property type="term" value="F:monooxygenase activity"/>
    <property type="evidence" value="ECO:0007669"/>
    <property type="project" value="TreeGrafter"/>
</dbReference>
<keyword evidence="5" id="KW-1185">Reference proteome</keyword>
<feature type="transmembrane region" description="Helical" evidence="2">
    <location>
        <begin position="55"/>
        <end position="74"/>
    </location>
</feature>
<dbReference type="PANTHER" id="PTHR31495">
    <property type="entry name" value="PEROXYGENASE 3-RELATED"/>
    <property type="match status" value="1"/>
</dbReference>
<evidence type="ECO:0000313" key="3">
    <source>
        <dbReference type="EMBL" id="CAH9073717.1"/>
    </source>
</evidence>
<organism evidence="3 5">
    <name type="scientific">Cuscuta epithymum</name>
    <dbReference type="NCBI Taxonomy" id="186058"/>
    <lineage>
        <taxon>Eukaryota</taxon>
        <taxon>Viridiplantae</taxon>
        <taxon>Streptophyta</taxon>
        <taxon>Embryophyta</taxon>
        <taxon>Tracheophyta</taxon>
        <taxon>Spermatophyta</taxon>
        <taxon>Magnoliopsida</taxon>
        <taxon>eudicotyledons</taxon>
        <taxon>Gunneridae</taxon>
        <taxon>Pentapetalae</taxon>
        <taxon>asterids</taxon>
        <taxon>lamiids</taxon>
        <taxon>Solanales</taxon>
        <taxon>Convolvulaceae</taxon>
        <taxon>Cuscuteae</taxon>
        <taxon>Cuscuta</taxon>
        <taxon>Cuscuta subgen. Cuscuta</taxon>
    </lineage>
</organism>
<sequence length="199" mass="22188">MTGGSSSSLNTTPVCHDGTGNPCDQLPALQKHVMFFDINQDGIVYPWETYQGFRILGFGIPLSTFAALFINIGLSKKTRPGKWPSPLFPIEVKNIKFAKRASDSGVLDSEGRFVLSKFEEFFKKHARSSANGFTSKDLDQMLKETKKPNDFMGGIAAFSEWKVFYLLAKDKHGFLTKEAIRGVYDGSLFETIAKERATK</sequence>
<evidence type="ECO:0000313" key="5">
    <source>
        <dbReference type="Proteomes" id="UP001152523"/>
    </source>
</evidence>